<proteinExistence type="predicted"/>
<sequence>MADKRQGLITSAGKTVPLKEINVSVSINGFVADIQSTSHYVNDEVSPIEAIFVFPVDDQSAMYKFEVDIDGRHLLAECHEKGQAREIYDDAVSKGITSLLLEEDESSGDIYRCKLGNLQPKGEAKVSMGFVTELDIEPDGKVKFTLPTILNPRYSPNIGSLKLVEVAGCVAPNNIPYRVSFRLTIRGSQRIKGVQGKYIKVDVEYDEDRKEAKVSLDDEFKFDHDLCVLMEYDDSSVPQIILEKGNPDSEELLRQDVLMVNFVLTTPIDIPKTSPGEFIFIIDRSGSMEGKKIQNAKEALLLFLKSIPIDSYFNVIGFGSGFESLFPYGSDKYNDENLTLALNLQRRISADLGGTEILSPLQYVYKQKLIDNFPRQLFLLTDGEVSNVSEVVKLAKANAQHTRVFTVGIGHGASTALVRGLAAAGKGKEVFVTDTERLQPKVISLLKCAMQPAATEVEMLWELPPSVTKIMIPQELPYVYFGERQIVFLLLSGTDKVDPTHTCSLTLKGKIISTQFEHKETFTFHVGKEHGTSFPIHRLAARAQIRQLQLNDAPKEQIMLVSKAANVISKHTAFVMVDTKEQAMSCCSKTVTIPHVTLYSNQYDILDSRSVRCSRSIQSALMNDSCATKSYAQYACADDLQMKKFCVPKSKASGNFLGKLYDGIRRHFRKDRQDKSQTMLQAGVDDAAYDYKVEESSPSQANYNDSILMEIIKLQKFQGLWDLSRELIDLLGAQADILKSHIPTQDDAVVATVHVIAWLRKHHLEKRSEWQMLEEKALDWLQRQDLHGCSVEELISNVTM</sequence>
<comment type="caution">
    <text evidence="3">The sequence shown here is derived from an EMBL/GenBank/DDBJ whole genome shotgun (WGS) entry which is preliminary data.</text>
</comment>
<keyword evidence="4" id="KW-1185">Reference proteome</keyword>
<dbReference type="Proteomes" id="UP001195483">
    <property type="component" value="Unassembled WGS sequence"/>
</dbReference>
<name>A0AAE0T1X0_9BIVA</name>
<accession>A0AAE0T1X0</accession>
<dbReference type="PANTHER" id="PTHR45737:SF6">
    <property type="entry name" value="VON WILLEBRAND FACTOR A DOMAIN-CONTAINING PROTEIN 5A"/>
    <property type="match status" value="1"/>
</dbReference>
<feature type="domain" description="VWFA" evidence="1">
    <location>
        <begin position="277"/>
        <end position="446"/>
    </location>
</feature>
<dbReference type="Pfam" id="PF13768">
    <property type="entry name" value="VWA_3"/>
    <property type="match status" value="1"/>
</dbReference>
<reference evidence="3" key="1">
    <citation type="journal article" date="2021" name="Genome Biol. Evol.">
        <title>A High-Quality Reference Genome for a Parasitic Bivalve with Doubly Uniparental Inheritance (Bivalvia: Unionida).</title>
        <authorList>
            <person name="Smith C.H."/>
        </authorList>
    </citation>
    <scope>NUCLEOTIDE SEQUENCE</scope>
    <source>
        <strain evidence="3">CHS0354</strain>
    </source>
</reference>
<dbReference type="Pfam" id="PF08487">
    <property type="entry name" value="VIT"/>
    <property type="match status" value="1"/>
</dbReference>
<dbReference type="InterPro" id="IPR036465">
    <property type="entry name" value="vWFA_dom_sf"/>
</dbReference>
<dbReference type="SMART" id="SM00327">
    <property type="entry name" value="VWA"/>
    <property type="match status" value="1"/>
</dbReference>
<dbReference type="SMART" id="SM00609">
    <property type="entry name" value="VIT"/>
    <property type="match status" value="1"/>
</dbReference>
<gene>
    <name evidence="3" type="ORF">CHS0354_039961</name>
</gene>
<dbReference type="AlphaFoldDB" id="A0AAE0T1X0"/>
<dbReference type="Gene3D" id="3.40.50.410">
    <property type="entry name" value="von Willebrand factor, type A domain"/>
    <property type="match status" value="1"/>
</dbReference>
<evidence type="ECO:0000313" key="4">
    <source>
        <dbReference type="Proteomes" id="UP001195483"/>
    </source>
</evidence>
<evidence type="ECO:0008006" key="5">
    <source>
        <dbReference type="Google" id="ProtNLM"/>
    </source>
</evidence>
<dbReference type="InterPro" id="IPR002035">
    <property type="entry name" value="VWF_A"/>
</dbReference>
<evidence type="ECO:0000259" key="1">
    <source>
        <dbReference type="PROSITE" id="PS50234"/>
    </source>
</evidence>
<dbReference type="PROSITE" id="PS50234">
    <property type="entry name" value="VWFA"/>
    <property type="match status" value="1"/>
</dbReference>
<dbReference type="InterPro" id="IPR013694">
    <property type="entry name" value="VIT"/>
</dbReference>
<dbReference type="EMBL" id="JAEAOA010002326">
    <property type="protein sequence ID" value="KAK3602214.1"/>
    <property type="molecule type" value="Genomic_DNA"/>
</dbReference>
<organism evidence="3 4">
    <name type="scientific">Potamilus streckersoni</name>
    <dbReference type="NCBI Taxonomy" id="2493646"/>
    <lineage>
        <taxon>Eukaryota</taxon>
        <taxon>Metazoa</taxon>
        <taxon>Spiralia</taxon>
        <taxon>Lophotrochozoa</taxon>
        <taxon>Mollusca</taxon>
        <taxon>Bivalvia</taxon>
        <taxon>Autobranchia</taxon>
        <taxon>Heteroconchia</taxon>
        <taxon>Palaeoheterodonta</taxon>
        <taxon>Unionida</taxon>
        <taxon>Unionoidea</taxon>
        <taxon>Unionidae</taxon>
        <taxon>Ambleminae</taxon>
        <taxon>Lampsilini</taxon>
        <taxon>Potamilus</taxon>
    </lineage>
</organism>
<evidence type="ECO:0000313" key="3">
    <source>
        <dbReference type="EMBL" id="KAK3602214.1"/>
    </source>
</evidence>
<reference evidence="3" key="3">
    <citation type="submission" date="2023-05" db="EMBL/GenBank/DDBJ databases">
        <authorList>
            <person name="Smith C.H."/>
        </authorList>
    </citation>
    <scope>NUCLEOTIDE SEQUENCE</scope>
    <source>
        <strain evidence="3">CHS0354</strain>
        <tissue evidence="3">Mantle</tissue>
    </source>
</reference>
<dbReference type="PANTHER" id="PTHR45737">
    <property type="entry name" value="VON WILLEBRAND FACTOR A DOMAIN-CONTAINING PROTEIN 5A"/>
    <property type="match status" value="1"/>
</dbReference>
<protein>
    <recommendedName>
        <fullName evidence="5">von Willebrand factor A domain-containing protein 5A-like</fullName>
    </recommendedName>
</protein>
<reference evidence="3" key="2">
    <citation type="journal article" date="2021" name="Genome Biol. Evol.">
        <title>Developing a high-quality reference genome for a parasitic bivalve with doubly uniparental inheritance (Bivalvia: Unionida).</title>
        <authorList>
            <person name="Smith C.H."/>
        </authorList>
    </citation>
    <scope>NUCLEOTIDE SEQUENCE</scope>
    <source>
        <strain evidence="3">CHS0354</strain>
        <tissue evidence="3">Mantle</tissue>
    </source>
</reference>
<dbReference type="SUPFAM" id="SSF53300">
    <property type="entry name" value="vWA-like"/>
    <property type="match status" value="1"/>
</dbReference>
<dbReference type="PROSITE" id="PS51468">
    <property type="entry name" value="VIT"/>
    <property type="match status" value="1"/>
</dbReference>
<feature type="domain" description="VIT" evidence="2">
    <location>
        <begin position="2"/>
        <end position="132"/>
    </location>
</feature>
<evidence type="ECO:0000259" key="2">
    <source>
        <dbReference type="PROSITE" id="PS51468"/>
    </source>
</evidence>